<evidence type="ECO:0000313" key="17">
    <source>
        <dbReference type="Proteomes" id="UP000193404"/>
    </source>
</evidence>
<accession>A0A1W6JYD3</accession>
<dbReference type="KEGG" id="aman:B6F84_03890"/>
<comment type="cofactor">
    <cofactor evidence="1">
        <name>Mg(2+)</name>
        <dbReference type="ChEBI" id="CHEBI:18420"/>
    </cofactor>
</comment>
<dbReference type="NCBIfam" id="TIGR02177">
    <property type="entry name" value="PorB_KorB"/>
    <property type="match status" value="1"/>
</dbReference>
<evidence type="ECO:0000256" key="3">
    <source>
        <dbReference type="ARBA" id="ARBA00001966"/>
    </source>
</evidence>
<comment type="cofactor">
    <cofactor evidence="2">
        <name>thiamine diphosphate</name>
        <dbReference type="ChEBI" id="CHEBI:58937"/>
    </cofactor>
</comment>
<dbReference type="InterPro" id="IPR029061">
    <property type="entry name" value="THDP-binding"/>
</dbReference>
<dbReference type="GO" id="GO:0018491">
    <property type="term" value="F:2-oxobutyrate synthase activity"/>
    <property type="evidence" value="ECO:0007669"/>
    <property type="project" value="UniProtKB-ARBA"/>
</dbReference>
<evidence type="ECO:0000256" key="6">
    <source>
        <dbReference type="ARBA" id="ARBA00012691"/>
    </source>
</evidence>
<dbReference type="STRING" id="282676.B6F84_03890"/>
<feature type="domain" description="Pyruvate ferredoxin oxidoreductase beta subunit C-terminal" evidence="15">
    <location>
        <begin position="199"/>
        <end position="270"/>
    </location>
</feature>
<evidence type="ECO:0000256" key="12">
    <source>
        <dbReference type="ARBA" id="ARBA00023052"/>
    </source>
</evidence>
<dbReference type="GO" id="GO:0051536">
    <property type="term" value="F:iron-sulfur cluster binding"/>
    <property type="evidence" value="ECO:0007669"/>
    <property type="project" value="UniProtKB-KW"/>
</dbReference>
<comment type="function">
    <text evidence="4">Catalyzes the coenzyme A-dependent oxidative decarboxylation of different 2-oxoacids such as 2-oxoglutarate, pyruvate and 2-oxobutyrate to form their CoA derivatives.</text>
</comment>
<dbReference type="CDD" id="cd03375">
    <property type="entry name" value="TPP_OGFOR"/>
    <property type="match status" value="1"/>
</dbReference>
<dbReference type="AlphaFoldDB" id="A0A1W6JYD3"/>
<sequence length="304" mass="33764">MAELKFKPEWNDWCPGCGNFGILNAEQMAINELGLDTKKVILVSGIGCSGKTPHFFRYPITGVHTLHGRALTFASGIKLSNPLLHVIVNAGDGDQLGIGVGHFVSIGRRNISLTVIIHDNQVYGLTKGQAAPTLRRGIKTKSLPKPNINDAVNPIALAISAGYTFVARGYAYDVKHLKDLMKIAFSRKGLSLIDVLQPCPTYNDIMTKEYLDKRVYKLGADWDPVVRKEEEKEDKMAKAIIKSMEWGDKIPIGIFYQNDLVPSFEDRIADSAKSYKEIIPSYVPIHRDGKPTTIIDDILKEKEV</sequence>
<evidence type="ECO:0000259" key="15">
    <source>
        <dbReference type="Pfam" id="PF12367"/>
    </source>
</evidence>
<dbReference type="GO" id="GO:0047553">
    <property type="term" value="F:2-oxoglutarate synthase activity"/>
    <property type="evidence" value="ECO:0007669"/>
    <property type="project" value="UniProtKB-ARBA"/>
</dbReference>
<evidence type="ECO:0000256" key="1">
    <source>
        <dbReference type="ARBA" id="ARBA00001946"/>
    </source>
</evidence>
<keyword evidence="7" id="KW-0479">Metal-binding</keyword>
<keyword evidence="17" id="KW-1185">Reference proteome</keyword>
<dbReference type="PANTHER" id="PTHR48084:SF2">
    <property type="entry name" value="PYRUVATE FERREDOXIN_FLAVODOXIN OXIDOREDUCTASE, BETA SUBUNIT"/>
    <property type="match status" value="1"/>
</dbReference>
<keyword evidence="12" id="KW-0786">Thiamine pyrophosphate</keyword>
<organism evidence="16 17">
    <name type="scientific">Acidianus manzaensis</name>
    <dbReference type="NCBI Taxonomy" id="282676"/>
    <lineage>
        <taxon>Archaea</taxon>
        <taxon>Thermoproteota</taxon>
        <taxon>Thermoprotei</taxon>
        <taxon>Sulfolobales</taxon>
        <taxon>Sulfolobaceae</taxon>
        <taxon>Acidianus</taxon>
    </lineage>
</organism>
<evidence type="ECO:0000256" key="13">
    <source>
        <dbReference type="ARBA" id="ARBA00048893"/>
    </source>
</evidence>
<comment type="subunit">
    <text evidence="5">Heterodimer composed of an alpha and a beta subunit.</text>
</comment>
<dbReference type="EMBL" id="CP020477">
    <property type="protein sequence ID" value="ARM75255.1"/>
    <property type="molecule type" value="Genomic_DNA"/>
</dbReference>
<dbReference type="SUPFAM" id="SSF52518">
    <property type="entry name" value="Thiamin diphosphate-binding fold (THDP-binding)"/>
    <property type="match status" value="1"/>
</dbReference>
<dbReference type="InterPro" id="IPR011896">
    <property type="entry name" value="OFOB"/>
</dbReference>
<dbReference type="PANTHER" id="PTHR48084">
    <property type="entry name" value="2-OXOGLUTARATE OXIDOREDUCTASE SUBUNIT KORB-RELATED"/>
    <property type="match status" value="1"/>
</dbReference>
<reference evidence="16 17" key="1">
    <citation type="submission" date="2017-03" db="EMBL/GenBank/DDBJ databases">
        <title>Sulfur activation and transportation mechanism of thermophilic Archaea Acidianus manzaensis YN-25.</title>
        <authorList>
            <person name="Ma Y."/>
            <person name="Yang Y."/>
            <person name="Xia J."/>
        </authorList>
    </citation>
    <scope>NUCLEOTIDE SEQUENCE [LARGE SCALE GENOMIC DNA]</scope>
    <source>
        <strain evidence="16 17">YN-25</strain>
    </source>
</reference>
<dbReference type="InterPro" id="IPR051457">
    <property type="entry name" value="2-oxoacid:Fd_oxidoreductase"/>
</dbReference>
<evidence type="ECO:0000256" key="4">
    <source>
        <dbReference type="ARBA" id="ARBA00003908"/>
    </source>
</evidence>
<proteinExistence type="predicted"/>
<dbReference type="GeneID" id="41590032"/>
<keyword evidence="8" id="KW-0460">Magnesium</keyword>
<evidence type="ECO:0000259" key="14">
    <source>
        <dbReference type="Pfam" id="PF02775"/>
    </source>
</evidence>
<dbReference type="InterPro" id="IPR011766">
    <property type="entry name" value="TPP_enzyme_TPP-bd"/>
</dbReference>
<keyword evidence="9" id="KW-0560">Oxidoreductase</keyword>
<keyword evidence="11" id="KW-0411">Iron-sulfur</keyword>
<gene>
    <name evidence="16" type="ORF">B6F84_03890</name>
</gene>
<dbReference type="InterPro" id="IPR032686">
    <property type="entry name" value="PFO_beta_C"/>
</dbReference>
<evidence type="ECO:0000256" key="9">
    <source>
        <dbReference type="ARBA" id="ARBA00023002"/>
    </source>
</evidence>
<protein>
    <recommendedName>
        <fullName evidence="6">2-oxoacid oxidoreductase (ferredoxin)</fullName>
        <ecNumber evidence="6">1.2.7.11</ecNumber>
    </recommendedName>
</protein>
<evidence type="ECO:0000256" key="10">
    <source>
        <dbReference type="ARBA" id="ARBA00023004"/>
    </source>
</evidence>
<dbReference type="Proteomes" id="UP000193404">
    <property type="component" value="Chromosome"/>
</dbReference>
<keyword evidence="10" id="KW-0408">Iron</keyword>
<dbReference type="Pfam" id="PF02775">
    <property type="entry name" value="TPP_enzyme_C"/>
    <property type="match status" value="1"/>
</dbReference>
<name>A0A1W6JYD3_9CREN</name>
<evidence type="ECO:0000256" key="2">
    <source>
        <dbReference type="ARBA" id="ARBA00001964"/>
    </source>
</evidence>
<dbReference type="RefSeq" id="WP_148691016.1">
    <property type="nucleotide sequence ID" value="NZ_CP020477.1"/>
</dbReference>
<dbReference type="NCBIfam" id="NF041171">
    <property type="entry name" value="Oxoac_fdxbeta_Archa"/>
    <property type="match status" value="1"/>
</dbReference>
<dbReference type="GO" id="GO:0046872">
    <property type="term" value="F:metal ion binding"/>
    <property type="evidence" value="ECO:0007669"/>
    <property type="project" value="UniProtKB-KW"/>
</dbReference>
<evidence type="ECO:0000256" key="8">
    <source>
        <dbReference type="ARBA" id="ARBA00022842"/>
    </source>
</evidence>
<feature type="domain" description="Thiamine pyrophosphate enzyme TPP-binding" evidence="14">
    <location>
        <begin position="46"/>
        <end position="195"/>
    </location>
</feature>
<dbReference type="Gene3D" id="3.40.50.970">
    <property type="match status" value="1"/>
</dbReference>
<dbReference type="Pfam" id="PF12367">
    <property type="entry name" value="PFO_beta_C"/>
    <property type="match status" value="1"/>
</dbReference>
<evidence type="ECO:0000256" key="11">
    <source>
        <dbReference type="ARBA" id="ARBA00023014"/>
    </source>
</evidence>
<comment type="cofactor">
    <cofactor evidence="3">
        <name>[4Fe-4S] cluster</name>
        <dbReference type="ChEBI" id="CHEBI:49883"/>
    </cofactor>
</comment>
<dbReference type="EC" id="1.2.7.11" evidence="6"/>
<evidence type="ECO:0000313" key="16">
    <source>
        <dbReference type="EMBL" id="ARM75255.1"/>
    </source>
</evidence>
<comment type="catalytic activity">
    <reaction evidence="13">
        <text>a 2-oxocarboxylate + 2 oxidized [2Fe-2S]-[ferredoxin] + CoA = an acyl-CoA + 2 reduced [2Fe-2S]-[ferredoxin] + CO2 + H(+)</text>
        <dbReference type="Rhea" id="RHEA:42316"/>
        <dbReference type="Rhea" id="RHEA-COMP:10000"/>
        <dbReference type="Rhea" id="RHEA-COMP:10001"/>
        <dbReference type="ChEBI" id="CHEBI:15378"/>
        <dbReference type="ChEBI" id="CHEBI:16526"/>
        <dbReference type="ChEBI" id="CHEBI:33737"/>
        <dbReference type="ChEBI" id="CHEBI:33738"/>
        <dbReference type="ChEBI" id="CHEBI:35179"/>
        <dbReference type="ChEBI" id="CHEBI:57287"/>
        <dbReference type="ChEBI" id="CHEBI:58342"/>
        <dbReference type="EC" id="1.2.7.11"/>
    </reaction>
</comment>
<evidence type="ECO:0000256" key="7">
    <source>
        <dbReference type="ARBA" id="ARBA00022723"/>
    </source>
</evidence>
<dbReference type="GO" id="GO:0030976">
    <property type="term" value="F:thiamine pyrophosphate binding"/>
    <property type="evidence" value="ECO:0007669"/>
    <property type="project" value="InterPro"/>
</dbReference>
<evidence type="ECO:0000256" key="5">
    <source>
        <dbReference type="ARBA" id="ARBA00011631"/>
    </source>
</evidence>
<dbReference type="OrthoDB" id="30755at2157"/>
<dbReference type="InterPro" id="IPR053399">
    <property type="entry name" value="2-oxoacid:Fd_oxidored_beta"/>
</dbReference>
<dbReference type="GO" id="GO:0019164">
    <property type="term" value="F:pyruvate synthase activity"/>
    <property type="evidence" value="ECO:0007669"/>
    <property type="project" value="UniProtKB-ARBA"/>
</dbReference>